<dbReference type="SUPFAM" id="SSF48498">
    <property type="entry name" value="Tetracyclin repressor-like, C-terminal domain"/>
    <property type="match status" value="1"/>
</dbReference>
<protein>
    <submittedName>
        <fullName evidence="4">TetR/AcrR family transcriptional regulator</fullName>
    </submittedName>
</protein>
<dbReference type="PANTHER" id="PTHR30328:SF54">
    <property type="entry name" value="HTH-TYPE TRANSCRIPTIONAL REPRESSOR SCO4008"/>
    <property type="match status" value="1"/>
</dbReference>
<keyword evidence="5" id="KW-1185">Reference proteome</keyword>
<keyword evidence="1 2" id="KW-0238">DNA-binding</keyword>
<dbReference type="EMBL" id="QEEZ01000003">
    <property type="protein sequence ID" value="PWC02474.1"/>
    <property type="molecule type" value="Genomic_DNA"/>
</dbReference>
<evidence type="ECO:0000313" key="5">
    <source>
        <dbReference type="Proteomes" id="UP000244989"/>
    </source>
</evidence>
<sequence length="234" mass="25695">MDVQDGTGDSAVAVDDVIAVALEEFAAYGYADTKLDTIASTSGMSKRMIHYHFGDKLGLYTRALSEAIRRLHVPKSELQLDTSVPVEGVRKLIDAMFDQFLTHPTCVRLLLKEGLDKVATGENQVSLSNDSETTLYLDRLLLLGQDSGAFRPGISAYDIYALISSLVFYRQIHQGLTHNLFDIDLASEEATRGLHRMIVDAVLAFLTANIPDSGQRAYLSSASDDDGADRVYED</sequence>
<gene>
    <name evidence="4" type="ORF">DF222_02260</name>
</gene>
<evidence type="ECO:0000313" key="4">
    <source>
        <dbReference type="EMBL" id="PWC02474.1"/>
    </source>
</evidence>
<dbReference type="OrthoDB" id="4726108at2"/>
<proteinExistence type="predicted"/>
<accession>A0A2U1T8Y3</accession>
<dbReference type="Pfam" id="PF17938">
    <property type="entry name" value="TetR_C_29"/>
    <property type="match status" value="1"/>
</dbReference>
<dbReference type="PANTHER" id="PTHR30328">
    <property type="entry name" value="TRANSCRIPTIONAL REPRESSOR"/>
    <property type="match status" value="1"/>
</dbReference>
<dbReference type="InterPro" id="IPR036271">
    <property type="entry name" value="Tet_transcr_reg_TetR-rel_C_sf"/>
</dbReference>
<reference evidence="5" key="1">
    <citation type="submission" date="2018-04" db="EMBL/GenBank/DDBJ databases">
        <authorList>
            <person name="Liu S."/>
            <person name="Wang Z."/>
            <person name="Li J."/>
        </authorList>
    </citation>
    <scope>NUCLEOTIDE SEQUENCE [LARGE SCALE GENOMIC DNA]</scope>
    <source>
        <strain evidence="5">2189</strain>
    </source>
</reference>
<dbReference type="KEGG" id="cyz:C3B44_09010"/>
<feature type="domain" description="HTH tetR-type" evidence="3">
    <location>
        <begin position="11"/>
        <end position="71"/>
    </location>
</feature>
<organism evidence="4 5">
    <name type="scientific">Corynebacterium yudongzhengii</name>
    <dbReference type="NCBI Taxonomy" id="2080740"/>
    <lineage>
        <taxon>Bacteria</taxon>
        <taxon>Bacillati</taxon>
        <taxon>Actinomycetota</taxon>
        <taxon>Actinomycetes</taxon>
        <taxon>Mycobacteriales</taxon>
        <taxon>Corynebacteriaceae</taxon>
        <taxon>Corynebacterium</taxon>
    </lineage>
</organism>
<dbReference type="InterPro" id="IPR001647">
    <property type="entry name" value="HTH_TetR"/>
</dbReference>
<dbReference type="InterPro" id="IPR050109">
    <property type="entry name" value="HTH-type_TetR-like_transc_reg"/>
</dbReference>
<name>A0A2U1T8Y3_9CORY</name>
<dbReference type="GO" id="GO:0006355">
    <property type="term" value="P:regulation of DNA-templated transcription"/>
    <property type="evidence" value="ECO:0007669"/>
    <property type="project" value="UniProtKB-ARBA"/>
</dbReference>
<feature type="DNA-binding region" description="H-T-H motif" evidence="2">
    <location>
        <begin position="34"/>
        <end position="53"/>
    </location>
</feature>
<evidence type="ECO:0000256" key="1">
    <source>
        <dbReference type="ARBA" id="ARBA00023125"/>
    </source>
</evidence>
<dbReference type="GO" id="GO:0003677">
    <property type="term" value="F:DNA binding"/>
    <property type="evidence" value="ECO:0007669"/>
    <property type="project" value="UniProtKB-UniRule"/>
</dbReference>
<dbReference type="RefSeq" id="WP_108432080.1">
    <property type="nucleotide sequence ID" value="NZ_CP026947.1"/>
</dbReference>
<dbReference type="SUPFAM" id="SSF46689">
    <property type="entry name" value="Homeodomain-like"/>
    <property type="match status" value="1"/>
</dbReference>
<dbReference type="AlphaFoldDB" id="A0A2U1T8Y3"/>
<dbReference type="Pfam" id="PF00440">
    <property type="entry name" value="TetR_N"/>
    <property type="match status" value="1"/>
</dbReference>
<evidence type="ECO:0000256" key="2">
    <source>
        <dbReference type="PROSITE-ProRule" id="PRU00335"/>
    </source>
</evidence>
<dbReference type="PROSITE" id="PS50977">
    <property type="entry name" value="HTH_TETR_2"/>
    <property type="match status" value="1"/>
</dbReference>
<comment type="caution">
    <text evidence="4">The sequence shown here is derived from an EMBL/GenBank/DDBJ whole genome shotgun (WGS) entry which is preliminary data.</text>
</comment>
<dbReference type="Proteomes" id="UP000244989">
    <property type="component" value="Unassembled WGS sequence"/>
</dbReference>
<dbReference type="Gene3D" id="1.10.357.10">
    <property type="entry name" value="Tetracycline Repressor, domain 2"/>
    <property type="match status" value="1"/>
</dbReference>
<evidence type="ECO:0000259" key="3">
    <source>
        <dbReference type="PROSITE" id="PS50977"/>
    </source>
</evidence>
<dbReference type="PRINTS" id="PR00455">
    <property type="entry name" value="HTHTETR"/>
</dbReference>
<dbReference type="InterPro" id="IPR009057">
    <property type="entry name" value="Homeodomain-like_sf"/>
</dbReference>
<dbReference type="InterPro" id="IPR041474">
    <property type="entry name" value="NicS_C"/>
</dbReference>